<accession>A0A5C6ACK0</accession>
<dbReference type="InterPro" id="IPR000917">
    <property type="entry name" value="Sulfatase_N"/>
</dbReference>
<dbReference type="Proteomes" id="UP000316213">
    <property type="component" value="Unassembled WGS sequence"/>
</dbReference>
<dbReference type="EMBL" id="SJPM01000004">
    <property type="protein sequence ID" value="TWT97150.1"/>
    <property type="molecule type" value="Genomic_DNA"/>
</dbReference>
<feature type="signal peptide" evidence="3">
    <location>
        <begin position="1"/>
        <end position="24"/>
    </location>
</feature>
<dbReference type="PANTHER" id="PTHR42693">
    <property type="entry name" value="ARYLSULFATASE FAMILY MEMBER"/>
    <property type="match status" value="1"/>
</dbReference>
<dbReference type="InterPro" id="IPR017850">
    <property type="entry name" value="Alkaline_phosphatase_core_sf"/>
</dbReference>
<keyword evidence="6" id="KW-1185">Reference proteome</keyword>
<evidence type="ECO:0000256" key="3">
    <source>
        <dbReference type="SAM" id="SignalP"/>
    </source>
</evidence>
<dbReference type="Gene3D" id="3.40.720.10">
    <property type="entry name" value="Alkaline Phosphatase, subunit A"/>
    <property type="match status" value="1"/>
</dbReference>
<dbReference type="GO" id="GO:0004065">
    <property type="term" value="F:arylsulfatase activity"/>
    <property type="evidence" value="ECO:0007669"/>
    <property type="project" value="UniProtKB-EC"/>
</dbReference>
<dbReference type="OrthoDB" id="9777768at2"/>
<proteinExistence type="inferred from homology"/>
<name>A0A5C6ACK0_9BACT</name>
<dbReference type="AlphaFoldDB" id="A0A5C6ACK0"/>
<protein>
    <submittedName>
        <fullName evidence="5">Arylsulfatase</fullName>
        <ecNumber evidence="5">3.1.6.1</ecNumber>
    </submittedName>
</protein>
<evidence type="ECO:0000256" key="2">
    <source>
        <dbReference type="ARBA" id="ARBA00022801"/>
    </source>
</evidence>
<dbReference type="InterPro" id="IPR050738">
    <property type="entry name" value="Sulfatase"/>
</dbReference>
<gene>
    <name evidence="5" type="primary">atsA_24</name>
    <name evidence="5" type="ORF">Pla100_22990</name>
</gene>
<dbReference type="Pfam" id="PF00884">
    <property type="entry name" value="Sulfatase"/>
    <property type="match status" value="1"/>
</dbReference>
<evidence type="ECO:0000313" key="5">
    <source>
        <dbReference type="EMBL" id="TWT97150.1"/>
    </source>
</evidence>
<reference evidence="5 6" key="1">
    <citation type="submission" date="2019-02" db="EMBL/GenBank/DDBJ databases">
        <title>Deep-cultivation of Planctomycetes and their phenomic and genomic characterization uncovers novel biology.</title>
        <authorList>
            <person name="Wiegand S."/>
            <person name="Jogler M."/>
            <person name="Boedeker C."/>
            <person name="Pinto D."/>
            <person name="Vollmers J."/>
            <person name="Rivas-Marin E."/>
            <person name="Kohn T."/>
            <person name="Peeters S.H."/>
            <person name="Heuer A."/>
            <person name="Rast P."/>
            <person name="Oberbeckmann S."/>
            <person name="Bunk B."/>
            <person name="Jeske O."/>
            <person name="Meyerdierks A."/>
            <person name="Storesund J.E."/>
            <person name="Kallscheuer N."/>
            <person name="Luecker S."/>
            <person name="Lage O.M."/>
            <person name="Pohl T."/>
            <person name="Merkel B.J."/>
            <person name="Hornburger P."/>
            <person name="Mueller R.-W."/>
            <person name="Bruemmer F."/>
            <person name="Labrenz M."/>
            <person name="Spormann A.M."/>
            <person name="Op Den Camp H."/>
            <person name="Overmann J."/>
            <person name="Amann R."/>
            <person name="Jetten M.S.M."/>
            <person name="Mascher T."/>
            <person name="Medema M.H."/>
            <person name="Devos D.P."/>
            <person name="Kaster A.-K."/>
            <person name="Ovreas L."/>
            <person name="Rohde M."/>
            <person name="Galperin M.Y."/>
            <person name="Jogler C."/>
        </authorList>
    </citation>
    <scope>NUCLEOTIDE SEQUENCE [LARGE SCALE GENOMIC DNA]</scope>
    <source>
        <strain evidence="5 6">Pla100</strain>
    </source>
</reference>
<dbReference type="RefSeq" id="WP_146577799.1">
    <property type="nucleotide sequence ID" value="NZ_SJPM01000004.1"/>
</dbReference>
<dbReference type="SUPFAM" id="SSF53649">
    <property type="entry name" value="Alkaline phosphatase-like"/>
    <property type="match status" value="1"/>
</dbReference>
<keyword evidence="3" id="KW-0732">Signal</keyword>
<evidence type="ECO:0000256" key="1">
    <source>
        <dbReference type="ARBA" id="ARBA00008779"/>
    </source>
</evidence>
<dbReference type="EC" id="3.1.6.1" evidence="5"/>
<organism evidence="5 6">
    <name type="scientific">Neorhodopirellula pilleata</name>
    <dbReference type="NCBI Taxonomy" id="2714738"/>
    <lineage>
        <taxon>Bacteria</taxon>
        <taxon>Pseudomonadati</taxon>
        <taxon>Planctomycetota</taxon>
        <taxon>Planctomycetia</taxon>
        <taxon>Pirellulales</taxon>
        <taxon>Pirellulaceae</taxon>
        <taxon>Neorhodopirellula</taxon>
    </lineage>
</organism>
<dbReference type="PANTHER" id="PTHR42693:SF53">
    <property type="entry name" value="ENDO-4-O-SULFATASE"/>
    <property type="match status" value="1"/>
</dbReference>
<comment type="similarity">
    <text evidence="1">Belongs to the sulfatase family.</text>
</comment>
<evidence type="ECO:0000313" key="6">
    <source>
        <dbReference type="Proteomes" id="UP000316213"/>
    </source>
</evidence>
<comment type="caution">
    <text evidence="5">The sequence shown here is derived from an EMBL/GenBank/DDBJ whole genome shotgun (WGS) entry which is preliminary data.</text>
</comment>
<keyword evidence="2 5" id="KW-0378">Hydrolase</keyword>
<feature type="chain" id="PRO_5022741746" evidence="3">
    <location>
        <begin position="25"/>
        <end position="488"/>
    </location>
</feature>
<feature type="domain" description="Sulfatase N-terminal" evidence="4">
    <location>
        <begin position="32"/>
        <end position="353"/>
    </location>
</feature>
<sequence precursor="true">MKPFSTTLLALFCLFTIAPMIVQGGEEEPKLNVIVILCDDLGYGELPVYRKLYQEGEEFKTAIGSFTPNLDRLAKEGVVCTRAYGNNHCVPSRMSLLSGKWQTRKVVLGGQPMIGRAMREAGLKTAHFGKYHHEVEKTITLPYHSEFLEFDEFFGFEAMSEYFRKAGEFVAETKNSPITYRVGEKMIDYQFPMDGAYLTDTLTELGIDYINRCAGEKQPFFLYLPYNAPHTPIQAKDEDLRTLFPKQAEHASTRQKIMAMVYAVDRGIGRLVETLEKNRQLERTLIIFTGDNGGEGTLSLNNPMHGFKHEPFDGGIRVPYIVWSASLKASADKPARYDGLVSVCDILPTALKYVAPSTDLTSLKIDGTDLMPYLTGQEQPLQGRQYLNVRTLNHLSNTWDGGRDTKGTTIGSSITLLVDDFKLMKIWQDRTKKDKYSYQLQHLPDMVGKPKPRSSLMEDYYEDNVNDPEKKEAMIKQLESLLQGDKLQ</sequence>
<evidence type="ECO:0000259" key="4">
    <source>
        <dbReference type="Pfam" id="PF00884"/>
    </source>
</evidence>